<evidence type="ECO:0008006" key="3">
    <source>
        <dbReference type="Google" id="ProtNLM"/>
    </source>
</evidence>
<evidence type="ECO:0000313" key="1">
    <source>
        <dbReference type="EMBL" id="WBA09652.1"/>
    </source>
</evidence>
<dbReference type="InterPro" id="IPR007487">
    <property type="entry name" value="ABC_transpt-TYRBP-like"/>
</dbReference>
<dbReference type="PANTHER" id="PTHR35271:SF1">
    <property type="entry name" value="ABC TRANSPORTER, SUBSTRATE-BINDING LIPOPROTEIN"/>
    <property type="match status" value="1"/>
</dbReference>
<dbReference type="Proteomes" id="UP001164748">
    <property type="component" value="Chromosome"/>
</dbReference>
<evidence type="ECO:0000313" key="2">
    <source>
        <dbReference type="Proteomes" id="UP001164748"/>
    </source>
</evidence>
<dbReference type="PANTHER" id="PTHR35271">
    <property type="entry name" value="ABC TRANSPORTER, SUBSTRATE-BINDING LIPOPROTEIN-RELATED"/>
    <property type="match status" value="1"/>
</dbReference>
<proteinExistence type="predicted"/>
<sequence>MRFYLQILAFYLMSVVPAWADDVLLIQSYHKEYGWDESYIRGLESTLGDDVTLHTFEMDTKRLPSSQFDAQADKALALYQEISPEVVVIGDDNALGHMLPRLRSEDIDIVFLGINANPRRLMAKYAGTARVTGVLERPLFARSMKEMSQLLGKDQMKVKILFDAGTTATIATDHIANQYEDLKQQLGIDVTIENHRLFSSWKNSVEQSNDYDAIVVGLYQIIRDDSDKVVDANKVLSWTNENSETPLFGFWDFSVGKGQTAGGVVLFGESQGVQAGKYVNRVLAGEEASEISVIHGKKGRAIYSAAEFERWELTPPAQWRNID</sequence>
<dbReference type="EMBL" id="CP114588">
    <property type="protein sequence ID" value="WBA09652.1"/>
    <property type="molecule type" value="Genomic_DNA"/>
</dbReference>
<name>A0AA47KMP6_9GAMM</name>
<dbReference type="AlphaFoldDB" id="A0AA47KMP6"/>
<accession>A0AA47KMP6</accession>
<protein>
    <recommendedName>
        <fullName evidence="3">Sugar ABC transporter ATPase</fullName>
    </recommendedName>
</protein>
<dbReference type="RefSeq" id="WP_269579775.1">
    <property type="nucleotide sequence ID" value="NZ_CP114588.1"/>
</dbReference>
<gene>
    <name evidence="1" type="ORF">N8M53_05510</name>
</gene>
<dbReference type="Gene3D" id="3.40.50.2300">
    <property type="match status" value="2"/>
</dbReference>
<organism evidence="1 2">
    <name type="scientific">Salinivibrio kushneri</name>
    <dbReference type="NCBI Taxonomy" id="1908198"/>
    <lineage>
        <taxon>Bacteria</taxon>
        <taxon>Pseudomonadati</taxon>
        <taxon>Pseudomonadota</taxon>
        <taxon>Gammaproteobacteria</taxon>
        <taxon>Vibrionales</taxon>
        <taxon>Vibrionaceae</taxon>
        <taxon>Salinivibrio</taxon>
    </lineage>
</organism>
<reference evidence="1" key="1">
    <citation type="submission" date="2022-09" db="EMBL/GenBank/DDBJ databases">
        <authorList>
            <person name="Li Z.-J."/>
        </authorList>
    </citation>
    <scope>NUCLEOTIDE SEQUENCE</scope>
    <source>
        <strain evidence="1">TGB11</strain>
    </source>
</reference>